<dbReference type="InterPro" id="IPR013103">
    <property type="entry name" value="RVT_2"/>
</dbReference>
<dbReference type="Proteomes" id="UP000236291">
    <property type="component" value="Unassembled WGS sequence"/>
</dbReference>
<evidence type="ECO:0000313" key="2">
    <source>
        <dbReference type="EMBL" id="PNY02745.1"/>
    </source>
</evidence>
<dbReference type="SUPFAM" id="SSF56672">
    <property type="entry name" value="DNA/RNA polymerases"/>
    <property type="match status" value="1"/>
</dbReference>
<gene>
    <name evidence="2" type="ORF">L195_g026064</name>
</gene>
<reference evidence="2 3" key="1">
    <citation type="journal article" date="2014" name="Am. J. Bot.">
        <title>Genome assembly and annotation for red clover (Trifolium pratense; Fabaceae).</title>
        <authorList>
            <person name="Istvanek J."/>
            <person name="Jaros M."/>
            <person name="Krenek A."/>
            <person name="Repkova J."/>
        </authorList>
    </citation>
    <scope>NUCLEOTIDE SEQUENCE [LARGE SCALE GENOMIC DNA]</scope>
    <source>
        <strain evidence="3">cv. Tatra</strain>
        <tissue evidence="2">Young leaves</tissue>
    </source>
</reference>
<dbReference type="CDD" id="cd09272">
    <property type="entry name" value="RNase_HI_RT_Ty1"/>
    <property type="match status" value="1"/>
</dbReference>
<evidence type="ECO:0000313" key="3">
    <source>
        <dbReference type="Proteomes" id="UP000236291"/>
    </source>
</evidence>
<proteinExistence type="predicted"/>
<dbReference type="PANTHER" id="PTHR11439">
    <property type="entry name" value="GAG-POL-RELATED RETROTRANSPOSON"/>
    <property type="match status" value="1"/>
</dbReference>
<reference evidence="2 3" key="2">
    <citation type="journal article" date="2017" name="Front. Plant Sci.">
        <title>Gene Classification and Mining of Molecular Markers Useful in Red Clover (Trifolium pratense) Breeding.</title>
        <authorList>
            <person name="Istvanek J."/>
            <person name="Dluhosova J."/>
            <person name="Dluhos P."/>
            <person name="Patkova L."/>
            <person name="Nedelnik J."/>
            <person name="Repkova J."/>
        </authorList>
    </citation>
    <scope>NUCLEOTIDE SEQUENCE [LARGE SCALE GENOMIC DNA]</scope>
    <source>
        <strain evidence="3">cv. Tatra</strain>
        <tissue evidence="2">Young leaves</tissue>
    </source>
</reference>
<comment type="caution">
    <text evidence="2">The sequence shown here is derived from an EMBL/GenBank/DDBJ whole genome shotgun (WGS) entry which is preliminary data.</text>
</comment>
<dbReference type="InterPro" id="IPR043502">
    <property type="entry name" value="DNA/RNA_pol_sf"/>
</dbReference>
<dbReference type="AlphaFoldDB" id="A0A2K3NI72"/>
<sequence>MVQPPGFEVSDSNLVCKLNKALYGLKQAPRQWFDRLTSTLLQFGFLASKCDPSQFTYTKHKQVVYLLVYVDDIIITGSSLSLVHSLVQKLDSIFSLKQLGDLDYFLGIEVKQLSDNSLLLTQSKYIKDLLIKTNMVDCKPINTPMMSSCKLTKLGSPSMQDVTLYRFTSGAAIYFGPNLISWWSKKQQVVARSSTEAEYRSLAQATVPFTTPTIYCDNQSAVLLAHNPVLHSRTKHMESNLFFVREKVLAKQLSILHIPGTDQLADILTKAISIDKFLFMRNKLNVRSYTELEGGVPGTDQLADILTKAISTDKFLFMRNKLNVRSYTELEGGCVSV</sequence>
<feature type="domain" description="Reverse transcriptase Ty1/copia-type" evidence="1">
    <location>
        <begin position="1"/>
        <end position="146"/>
    </location>
</feature>
<dbReference type="Pfam" id="PF07727">
    <property type="entry name" value="RVT_2"/>
    <property type="match status" value="1"/>
</dbReference>
<organism evidence="2 3">
    <name type="scientific">Trifolium pratense</name>
    <name type="common">Red clover</name>
    <dbReference type="NCBI Taxonomy" id="57577"/>
    <lineage>
        <taxon>Eukaryota</taxon>
        <taxon>Viridiplantae</taxon>
        <taxon>Streptophyta</taxon>
        <taxon>Embryophyta</taxon>
        <taxon>Tracheophyta</taxon>
        <taxon>Spermatophyta</taxon>
        <taxon>Magnoliopsida</taxon>
        <taxon>eudicotyledons</taxon>
        <taxon>Gunneridae</taxon>
        <taxon>Pentapetalae</taxon>
        <taxon>rosids</taxon>
        <taxon>fabids</taxon>
        <taxon>Fabales</taxon>
        <taxon>Fabaceae</taxon>
        <taxon>Papilionoideae</taxon>
        <taxon>50 kb inversion clade</taxon>
        <taxon>NPAAA clade</taxon>
        <taxon>Hologalegina</taxon>
        <taxon>IRL clade</taxon>
        <taxon>Trifolieae</taxon>
        <taxon>Trifolium</taxon>
    </lineage>
</organism>
<protein>
    <recommendedName>
        <fullName evidence="1">Reverse transcriptase Ty1/copia-type domain-containing protein</fullName>
    </recommendedName>
</protein>
<accession>A0A2K3NI72</accession>
<name>A0A2K3NI72_TRIPR</name>
<dbReference type="PANTHER" id="PTHR11439:SF467">
    <property type="entry name" value="INTEGRASE CATALYTIC DOMAIN-CONTAINING PROTEIN"/>
    <property type="match status" value="1"/>
</dbReference>
<evidence type="ECO:0000259" key="1">
    <source>
        <dbReference type="Pfam" id="PF07727"/>
    </source>
</evidence>
<dbReference type="EMBL" id="ASHM01021747">
    <property type="protein sequence ID" value="PNY02745.1"/>
    <property type="molecule type" value="Genomic_DNA"/>
</dbReference>
<dbReference type="STRING" id="57577.A0A2K3NI72"/>